<sequence length="91" mass="10436">MQCLIHLYYSLYNIPFYTHLKLRVLYHFLSCNASCIPSVYQLAASPASWSSSSNSKHTPPCFITDNPLVLHVVPQRPLTSPFRKGTDLKFY</sequence>
<dbReference type="AlphaFoldDB" id="A0AAV3BAY0"/>
<name>A0AAV3BAY0_PYXAD</name>
<keyword evidence="2" id="KW-1185">Reference proteome</keyword>
<evidence type="ECO:0000313" key="1">
    <source>
        <dbReference type="EMBL" id="DBA34560.1"/>
    </source>
</evidence>
<dbReference type="EMBL" id="DYDO01000001">
    <property type="protein sequence ID" value="DBA34560.1"/>
    <property type="molecule type" value="Genomic_DNA"/>
</dbReference>
<organism evidence="1 2">
    <name type="scientific">Pyxicephalus adspersus</name>
    <name type="common">African bullfrog</name>
    <dbReference type="NCBI Taxonomy" id="30357"/>
    <lineage>
        <taxon>Eukaryota</taxon>
        <taxon>Metazoa</taxon>
        <taxon>Chordata</taxon>
        <taxon>Craniata</taxon>
        <taxon>Vertebrata</taxon>
        <taxon>Euteleostomi</taxon>
        <taxon>Amphibia</taxon>
        <taxon>Batrachia</taxon>
        <taxon>Anura</taxon>
        <taxon>Neobatrachia</taxon>
        <taxon>Ranoidea</taxon>
        <taxon>Pyxicephalidae</taxon>
        <taxon>Pyxicephalinae</taxon>
        <taxon>Pyxicephalus</taxon>
    </lineage>
</organism>
<proteinExistence type="predicted"/>
<accession>A0AAV3BAY0</accession>
<comment type="caution">
    <text evidence="1">The sequence shown here is derived from an EMBL/GenBank/DDBJ whole genome shotgun (WGS) entry which is preliminary data.</text>
</comment>
<dbReference type="Proteomes" id="UP001181693">
    <property type="component" value="Unassembled WGS sequence"/>
</dbReference>
<gene>
    <name evidence="1" type="ORF">GDO54_002110</name>
</gene>
<evidence type="ECO:0000313" key="2">
    <source>
        <dbReference type="Proteomes" id="UP001181693"/>
    </source>
</evidence>
<protein>
    <submittedName>
        <fullName evidence="1">Uncharacterized protein</fullName>
    </submittedName>
</protein>
<reference evidence="1" key="1">
    <citation type="thesis" date="2020" institute="ProQuest LLC" country="789 East Eisenhower Parkway, Ann Arbor, MI, USA">
        <title>Comparative Genomics and Chromosome Evolution.</title>
        <authorList>
            <person name="Mudd A.B."/>
        </authorList>
    </citation>
    <scope>NUCLEOTIDE SEQUENCE</scope>
    <source>
        <strain evidence="1">1538</strain>
        <tissue evidence="1">Blood</tissue>
    </source>
</reference>